<dbReference type="EMBL" id="JAINUG010000218">
    <property type="protein sequence ID" value="KAJ8387061.1"/>
    <property type="molecule type" value="Genomic_DNA"/>
</dbReference>
<sequence>MTFRWEEESGCSFSRLKNMILSWFSSHLLITTDLQVHKIRVRVGGDTEEEPDGILPRRGPGAGLESRLLPRQ</sequence>
<evidence type="ECO:0000313" key="3">
    <source>
        <dbReference type="Proteomes" id="UP001221898"/>
    </source>
</evidence>
<proteinExistence type="predicted"/>
<evidence type="ECO:0000256" key="1">
    <source>
        <dbReference type="SAM" id="MobiDB-lite"/>
    </source>
</evidence>
<protein>
    <submittedName>
        <fullName evidence="2">Uncharacterized protein</fullName>
    </submittedName>
</protein>
<dbReference type="Proteomes" id="UP001221898">
    <property type="component" value="Unassembled WGS sequence"/>
</dbReference>
<keyword evidence="3" id="KW-1185">Reference proteome</keyword>
<reference evidence="2" key="1">
    <citation type="journal article" date="2023" name="Science">
        <title>Genome structures resolve the early diversification of teleost fishes.</title>
        <authorList>
            <person name="Parey E."/>
            <person name="Louis A."/>
            <person name="Montfort J."/>
            <person name="Bouchez O."/>
            <person name="Roques C."/>
            <person name="Iampietro C."/>
            <person name="Lluch J."/>
            <person name="Castinel A."/>
            <person name="Donnadieu C."/>
            <person name="Desvignes T."/>
            <person name="Floi Bucao C."/>
            <person name="Jouanno E."/>
            <person name="Wen M."/>
            <person name="Mejri S."/>
            <person name="Dirks R."/>
            <person name="Jansen H."/>
            <person name="Henkel C."/>
            <person name="Chen W.J."/>
            <person name="Zahm M."/>
            <person name="Cabau C."/>
            <person name="Klopp C."/>
            <person name="Thompson A.W."/>
            <person name="Robinson-Rechavi M."/>
            <person name="Braasch I."/>
            <person name="Lecointre G."/>
            <person name="Bobe J."/>
            <person name="Postlethwait J.H."/>
            <person name="Berthelot C."/>
            <person name="Roest Crollius H."/>
            <person name="Guiguen Y."/>
        </authorList>
    </citation>
    <scope>NUCLEOTIDE SEQUENCE</scope>
    <source>
        <strain evidence="2">NC1722</strain>
    </source>
</reference>
<evidence type="ECO:0000313" key="2">
    <source>
        <dbReference type="EMBL" id="KAJ8387061.1"/>
    </source>
</evidence>
<comment type="caution">
    <text evidence="2">The sequence shown here is derived from an EMBL/GenBank/DDBJ whole genome shotgun (WGS) entry which is preliminary data.</text>
</comment>
<gene>
    <name evidence="2" type="ORF">AAFF_G00161150</name>
</gene>
<dbReference type="AlphaFoldDB" id="A0AAD7RML4"/>
<accession>A0AAD7RML4</accession>
<name>A0AAD7RML4_9TELE</name>
<feature type="region of interest" description="Disordered" evidence="1">
    <location>
        <begin position="45"/>
        <end position="72"/>
    </location>
</feature>
<organism evidence="2 3">
    <name type="scientific">Aldrovandia affinis</name>
    <dbReference type="NCBI Taxonomy" id="143900"/>
    <lineage>
        <taxon>Eukaryota</taxon>
        <taxon>Metazoa</taxon>
        <taxon>Chordata</taxon>
        <taxon>Craniata</taxon>
        <taxon>Vertebrata</taxon>
        <taxon>Euteleostomi</taxon>
        <taxon>Actinopterygii</taxon>
        <taxon>Neopterygii</taxon>
        <taxon>Teleostei</taxon>
        <taxon>Notacanthiformes</taxon>
        <taxon>Halosauridae</taxon>
        <taxon>Aldrovandia</taxon>
    </lineage>
</organism>